<evidence type="ECO:0000313" key="2">
    <source>
        <dbReference type="Proteomes" id="UP000184171"/>
    </source>
</evidence>
<reference evidence="1 2" key="1">
    <citation type="submission" date="2016-11" db="EMBL/GenBank/DDBJ databases">
        <authorList>
            <person name="Jaros S."/>
            <person name="Januszkiewicz K."/>
            <person name="Wedrychowicz H."/>
        </authorList>
    </citation>
    <scope>NUCLEOTIDE SEQUENCE [LARGE SCALE GENOMIC DNA]</scope>
    <source>
        <strain evidence="1 2">DSM 5091</strain>
    </source>
</reference>
<keyword evidence="2" id="KW-1185">Reference proteome</keyword>
<dbReference type="STRING" id="1122189.SAMN02745165_01405"/>
<accession>A0A1M6G4I3</accession>
<organism evidence="1 2">
    <name type="scientific">Malonomonas rubra DSM 5091</name>
    <dbReference type="NCBI Taxonomy" id="1122189"/>
    <lineage>
        <taxon>Bacteria</taxon>
        <taxon>Pseudomonadati</taxon>
        <taxon>Thermodesulfobacteriota</taxon>
        <taxon>Desulfuromonadia</taxon>
        <taxon>Desulfuromonadales</taxon>
        <taxon>Geopsychrobacteraceae</taxon>
        <taxon>Malonomonas</taxon>
    </lineage>
</organism>
<protein>
    <submittedName>
        <fullName evidence="1">Uncharacterized protein</fullName>
    </submittedName>
</protein>
<evidence type="ECO:0000313" key="1">
    <source>
        <dbReference type="EMBL" id="SHJ04833.1"/>
    </source>
</evidence>
<proteinExistence type="predicted"/>
<dbReference type="AlphaFoldDB" id="A0A1M6G4I3"/>
<dbReference type="RefSeq" id="WP_072907204.1">
    <property type="nucleotide sequence ID" value="NZ_FQZT01000004.1"/>
</dbReference>
<name>A0A1M6G4I3_MALRU</name>
<sequence>MSGPEQNNEKALPERRQKKSGWEIFDIVAKPTASLLTALAIALLGYWGQRTISSIAAMDQNARLYTELLSKREQSESSLRKDMFTLILKDFFGADNGGSPSAPASSAEISQKLLKLEMLALNFGDSLSLAPLFLEVSRDIDKAKPAPDERMGWKVKKGELTGRLHRLAKRVAGSQLAALKPRGKPLHIEIPLETVKKTETAQQGFYTWPEDEVAQIAVGDAELAEDLKMELAQLTQGGITRILTFQFSTADYKQKTIEVALTVETINADGSLDNQPTEMSFNLDYYNFPLIDNTRLSDNQRFALVLSGFDENTVKVEGVLFPGEFSSQRDKPYLMDAIKALEVRATQREQGK</sequence>
<dbReference type="OrthoDB" id="9561912at2"/>
<dbReference type="Proteomes" id="UP000184171">
    <property type="component" value="Unassembled WGS sequence"/>
</dbReference>
<gene>
    <name evidence="1" type="ORF">SAMN02745165_01405</name>
</gene>
<dbReference type="EMBL" id="FQZT01000004">
    <property type="protein sequence ID" value="SHJ04833.1"/>
    <property type="molecule type" value="Genomic_DNA"/>
</dbReference>